<evidence type="ECO:0000256" key="5">
    <source>
        <dbReference type="SAM" id="MobiDB-lite"/>
    </source>
</evidence>
<dbReference type="Gene3D" id="1.20.1740.10">
    <property type="entry name" value="Amino acid/polyamine transporter I"/>
    <property type="match status" value="1"/>
</dbReference>
<feature type="domain" description="Amino acid permease/ SLC12A" evidence="7">
    <location>
        <begin position="101"/>
        <end position="207"/>
    </location>
</feature>
<dbReference type="InterPro" id="IPR004841">
    <property type="entry name" value="AA-permease/SLC12A_dom"/>
</dbReference>
<evidence type="ECO:0000256" key="1">
    <source>
        <dbReference type="ARBA" id="ARBA00004141"/>
    </source>
</evidence>
<dbReference type="AlphaFoldDB" id="A0A0B7KKM3"/>
<evidence type="ECO:0000256" key="6">
    <source>
        <dbReference type="SAM" id="Phobius"/>
    </source>
</evidence>
<feature type="transmembrane region" description="Helical" evidence="6">
    <location>
        <begin position="308"/>
        <end position="327"/>
    </location>
</feature>
<keyword evidence="2 6" id="KW-0812">Transmembrane</keyword>
<evidence type="ECO:0000259" key="7">
    <source>
        <dbReference type="Pfam" id="PF00324"/>
    </source>
</evidence>
<reference evidence="8" key="1">
    <citation type="submission" date="2015-01" db="EMBL/GenBank/DDBJ databases">
        <authorList>
            <person name="Durling Mikael"/>
        </authorList>
    </citation>
    <scope>NUCLEOTIDE SEQUENCE</scope>
</reference>
<feature type="transmembrane region" description="Helical" evidence="6">
    <location>
        <begin position="358"/>
        <end position="380"/>
    </location>
</feature>
<dbReference type="PANTHER" id="PTHR43341">
    <property type="entry name" value="AMINO ACID PERMEASE"/>
    <property type="match status" value="1"/>
</dbReference>
<evidence type="ECO:0000256" key="2">
    <source>
        <dbReference type="ARBA" id="ARBA00022692"/>
    </source>
</evidence>
<feature type="transmembrane region" description="Helical" evidence="6">
    <location>
        <begin position="102"/>
        <end position="124"/>
    </location>
</feature>
<feature type="region of interest" description="Disordered" evidence="5">
    <location>
        <begin position="1"/>
        <end position="25"/>
    </location>
</feature>
<gene>
    <name evidence="8" type="ORF">BN869_000013777_1</name>
</gene>
<feature type="domain" description="Amino acid permease/ SLC12A" evidence="7">
    <location>
        <begin position="215"/>
        <end position="541"/>
    </location>
</feature>
<evidence type="ECO:0000256" key="3">
    <source>
        <dbReference type="ARBA" id="ARBA00022989"/>
    </source>
</evidence>
<evidence type="ECO:0000313" key="8">
    <source>
        <dbReference type="EMBL" id="CEO57719.1"/>
    </source>
</evidence>
<evidence type="ECO:0000256" key="4">
    <source>
        <dbReference type="ARBA" id="ARBA00023136"/>
    </source>
</evidence>
<feature type="transmembrane region" description="Helical" evidence="6">
    <location>
        <begin position="407"/>
        <end position="426"/>
    </location>
</feature>
<dbReference type="EMBL" id="CDPU01000133">
    <property type="protein sequence ID" value="CEO57719.1"/>
    <property type="molecule type" value="Genomic_DNA"/>
</dbReference>
<keyword evidence="3 6" id="KW-1133">Transmembrane helix</keyword>
<dbReference type="PANTHER" id="PTHR43341:SF15">
    <property type="entry name" value="GENERAL AMINO ACID PERMEASE AGP2"/>
    <property type="match status" value="1"/>
</dbReference>
<organism evidence="8">
    <name type="scientific">Bionectria ochroleuca</name>
    <name type="common">Gliocladium roseum</name>
    <dbReference type="NCBI Taxonomy" id="29856"/>
    <lineage>
        <taxon>Eukaryota</taxon>
        <taxon>Fungi</taxon>
        <taxon>Dikarya</taxon>
        <taxon>Ascomycota</taxon>
        <taxon>Pezizomycotina</taxon>
        <taxon>Sordariomycetes</taxon>
        <taxon>Hypocreomycetidae</taxon>
        <taxon>Hypocreales</taxon>
        <taxon>Bionectriaceae</taxon>
        <taxon>Clonostachys</taxon>
    </lineage>
</organism>
<dbReference type="InterPro" id="IPR050524">
    <property type="entry name" value="APC_YAT"/>
</dbReference>
<name>A0A0B7KKM3_BIOOC</name>
<proteinExistence type="predicted"/>
<feature type="transmembrane region" description="Helical" evidence="6">
    <location>
        <begin position="179"/>
        <end position="206"/>
    </location>
</feature>
<sequence length="581" mass="64820">MEHTPKFHDGFEDVNTKEDESKHNERVSISNGQMGYLIRSFYTQGETTAPNAGNEDLDRAVQHSVNHRKLNSRQIQLFAVAGAVGKTHLSLLMKVFYCRSTLFVSIGKGLLAGPLALLVGFLLWGSVIFCMAQCPYFWYCVVTLLLATEIEIVSLLPIDGAPIRLAGRMIDPAVGVAAGWNYFFVMISYVMFEATIINTIVTYWGYGQSPAILISVWVAFVKILLAIGLMLFTFIVMLGGNPLHDRFGFRFWQNPGPWVGNTAPTRLQSFVNGVNVAGYCIGGPEYLSMVAGESNDPRRVIPRAFKTIIYRLILFCIGGCICVGILVPSNDPKLTAGTGGFAGGSPYVIAMQRLNIPIMPSIVTCCLLTFVVSGGINFTFNASRALHALALDGQAPKFLRRLNRHGVPDMAVIVVILLSCLAYLALGSGSAEVLNWLLNFSTASAMFYWTIMSMTWIRFNSAMKAQGIDRKAFLPTHSRWQPFAGYWAFGWSFLFLWLQGYAVFLHGNWQVSTFIFNYGIIAFAAVIGIAWKLVKRTRFHRSKEIDLHSGLDFFEALTEHYRREREDMPQSFKDKVLAKLF</sequence>
<dbReference type="Pfam" id="PF00324">
    <property type="entry name" value="AA_permease"/>
    <property type="match status" value="2"/>
</dbReference>
<feature type="transmembrane region" description="Helical" evidence="6">
    <location>
        <begin position="136"/>
        <end position="158"/>
    </location>
</feature>
<protein>
    <recommendedName>
        <fullName evidence="7">Amino acid permease/ SLC12A domain-containing protein</fullName>
    </recommendedName>
</protein>
<dbReference type="GO" id="GO:0016020">
    <property type="term" value="C:membrane"/>
    <property type="evidence" value="ECO:0007669"/>
    <property type="project" value="UniProtKB-SubCell"/>
</dbReference>
<feature type="transmembrane region" description="Helical" evidence="6">
    <location>
        <begin position="438"/>
        <end position="459"/>
    </location>
</feature>
<dbReference type="GO" id="GO:0015171">
    <property type="term" value="F:amino acid transmembrane transporter activity"/>
    <property type="evidence" value="ECO:0007669"/>
    <property type="project" value="TreeGrafter"/>
</dbReference>
<accession>A0A0B7KKM3</accession>
<feature type="transmembrane region" description="Helical" evidence="6">
    <location>
        <begin position="212"/>
        <end position="240"/>
    </location>
</feature>
<feature type="transmembrane region" description="Helical" evidence="6">
    <location>
        <begin position="480"/>
        <end position="502"/>
    </location>
</feature>
<comment type="subcellular location">
    <subcellularLocation>
        <location evidence="1">Membrane</location>
        <topology evidence="1">Multi-pass membrane protein</topology>
    </subcellularLocation>
</comment>
<feature type="transmembrane region" description="Helical" evidence="6">
    <location>
        <begin position="514"/>
        <end position="534"/>
    </location>
</feature>
<keyword evidence="4 6" id="KW-0472">Membrane</keyword>